<dbReference type="EMBL" id="BAABJX010000043">
    <property type="protein sequence ID" value="GAA4841467.1"/>
    <property type="molecule type" value="Genomic_DNA"/>
</dbReference>
<evidence type="ECO:0000256" key="2">
    <source>
        <dbReference type="ARBA" id="ARBA00022801"/>
    </source>
</evidence>
<dbReference type="SMART" id="SM00910">
    <property type="entry name" value="HIRAN"/>
    <property type="match status" value="1"/>
</dbReference>
<keyword evidence="2" id="KW-0378">Hydrolase</keyword>
<feature type="domain" description="HIRAN" evidence="3">
    <location>
        <begin position="65"/>
        <end position="160"/>
    </location>
</feature>
<gene>
    <name evidence="4" type="ORF">GCM10023331_28070</name>
</gene>
<keyword evidence="1" id="KW-0479">Metal-binding</keyword>
<dbReference type="Pfam" id="PF08797">
    <property type="entry name" value="HIRAN"/>
    <property type="match status" value="1"/>
</dbReference>
<evidence type="ECO:0000256" key="1">
    <source>
        <dbReference type="ARBA" id="ARBA00022723"/>
    </source>
</evidence>
<evidence type="ECO:0000259" key="3">
    <source>
        <dbReference type="SMART" id="SM00910"/>
    </source>
</evidence>
<accession>A0ABP9DF36</accession>
<reference evidence="5" key="1">
    <citation type="journal article" date="2019" name="Int. J. Syst. Evol. Microbiol.">
        <title>The Global Catalogue of Microorganisms (GCM) 10K type strain sequencing project: providing services to taxonomists for standard genome sequencing and annotation.</title>
        <authorList>
            <consortium name="The Broad Institute Genomics Platform"/>
            <consortium name="The Broad Institute Genome Sequencing Center for Infectious Disease"/>
            <person name="Wu L."/>
            <person name="Ma J."/>
        </authorList>
    </citation>
    <scope>NUCLEOTIDE SEQUENCE [LARGE SCALE GENOMIC DNA]</scope>
    <source>
        <strain evidence="5">JCM 18326</strain>
    </source>
</reference>
<dbReference type="Gene3D" id="3.30.70.2330">
    <property type="match status" value="1"/>
</dbReference>
<proteinExistence type="predicted"/>
<dbReference type="InterPro" id="IPR014905">
    <property type="entry name" value="HIRAN"/>
</dbReference>
<name>A0ABP9DF36_9BACT</name>
<dbReference type="RefSeq" id="WP_345372848.1">
    <property type="nucleotide sequence ID" value="NZ_BAABJX010000043.1"/>
</dbReference>
<comment type="caution">
    <text evidence="4">The sequence shown here is derived from an EMBL/GenBank/DDBJ whole genome shotgun (WGS) entry which is preliminary data.</text>
</comment>
<dbReference type="Proteomes" id="UP001500298">
    <property type="component" value="Unassembled WGS sequence"/>
</dbReference>
<keyword evidence="5" id="KW-1185">Reference proteome</keyword>
<evidence type="ECO:0000313" key="5">
    <source>
        <dbReference type="Proteomes" id="UP001500298"/>
    </source>
</evidence>
<sequence>MNYSILALVLLVALLLYFQSKKRKTKKALLLQKQEDEVYRNYLNKFQDISTLKKLPVQEVQIAGVRYQNDDGSQRQDIIRECKKGERLMLIPDSINQYDKHAIQVLRLNRQQIGFLDMDLAIEVKSRLEASSPVEASIIDIKEEKETLQVYIALQKYSLRSNVSAN</sequence>
<organism evidence="4 5">
    <name type="scientific">Algivirga pacifica</name>
    <dbReference type="NCBI Taxonomy" id="1162670"/>
    <lineage>
        <taxon>Bacteria</taxon>
        <taxon>Pseudomonadati</taxon>
        <taxon>Bacteroidota</taxon>
        <taxon>Cytophagia</taxon>
        <taxon>Cytophagales</taxon>
        <taxon>Flammeovirgaceae</taxon>
        <taxon>Algivirga</taxon>
    </lineage>
</organism>
<evidence type="ECO:0000313" key="4">
    <source>
        <dbReference type="EMBL" id="GAA4841467.1"/>
    </source>
</evidence>
<protein>
    <recommendedName>
        <fullName evidence="3">HIRAN domain-containing protein</fullName>
    </recommendedName>
</protein>